<evidence type="ECO:0000256" key="1">
    <source>
        <dbReference type="SAM" id="MobiDB-lite"/>
    </source>
</evidence>
<evidence type="ECO:0000313" key="3">
    <source>
        <dbReference type="EMBL" id="QLY29274.1"/>
    </source>
</evidence>
<dbReference type="AlphaFoldDB" id="A0A7D6V8E7"/>
<name>A0A7D6V8E7_9NOCA</name>
<reference evidence="3 4" key="1">
    <citation type="submission" date="2020-07" db="EMBL/GenBank/DDBJ databases">
        <authorList>
            <person name="Zhuang K."/>
            <person name="Ran Y."/>
        </authorList>
    </citation>
    <scope>NUCLEOTIDE SEQUENCE [LARGE SCALE GENOMIC DNA]</scope>
    <source>
        <strain evidence="3 4">WCH-YHL-001</strain>
    </source>
</reference>
<dbReference type="Proteomes" id="UP000515512">
    <property type="component" value="Chromosome"/>
</dbReference>
<keyword evidence="2" id="KW-0472">Membrane</keyword>
<keyword evidence="4" id="KW-1185">Reference proteome</keyword>
<proteinExistence type="predicted"/>
<evidence type="ECO:0000256" key="2">
    <source>
        <dbReference type="SAM" id="Phobius"/>
    </source>
</evidence>
<protein>
    <recommendedName>
        <fullName evidence="5">TraD/TraG TraM recognition site domain-containing protein</fullName>
    </recommendedName>
</protein>
<dbReference type="KEGG" id="nhu:H0264_28925"/>
<accession>A0A7D6V8E7</accession>
<organism evidence="3 4">
    <name type="scientific">Nocardia huaxiensis</name>
    <dbReference type="NCBI Taxonomy" id="2755382"/>
    <lineage>
        <taxon>Bacteria</taxon>
        <taxon>Bacillati</taxon>
        <taxon>Actinomycetota</taxon>
        <taxon>Actinomycetes</taxon>
        <taxon>Mycobacteriales</taxon>
        <taxon>Nocardiaceae</taxon>
        <taxon>Nocardia</taxon>
    </lineage>
</organism>
<keyword evidence="2" id="KW-1133">Transmembrane helix</keyword>
<sequence>MTGCKPMITPDDCGTTAPAVPTVEVPPPAPPPAATEVSPLPAQPDSPELFENPALPNGWQAPNWDLHLPSVAETFVALGTALLGLAWAVALGVGMNYMAHWRRWDARRVRNFALGSLVLPISAVWIANSWFASPALWWQGSQVLIRSGPGSGALVAMTAGCLPIAWGLAALWRARFLARLGTEGIDSPWKTRRLLRRQQQGQARAARRAAKYGAPLVTGWLKSRAVLGTLSERTDATQDTTVTQLVDTRGAKLEIPIEGLGHMFVLGKSQKAGKTTLLVRLGTGLYEAYWHRYVRTGEKRPLLIFVDCKGGKPGLATGRQVVKIAARHGTPAQRIALWPITSRFDLWAMNAEDQCATLESMINPVQAVDAGSEHFKQNRIRVVQLAVNAPVGKPKSKDDFLQRLSHDWLTKVGWVGHDAILAEIEDLQQNKPPAIGDVAGKFRNIFNAIGEGFEGGRPLDSFDVIYATVPGTIRGEYARAQVAALTTLISQFACGEHDRQIILIIDEMSAVADKTGGIGQFTIAERLLGMGVVAIFAAQNQYGLGQTPDERRRLMEGCPSGGLLMVQEGGGKVSEVFGTRPVTENTRHSKAGKVGEDGTLGNRETFFIDPNRLAEFDRGDVVWVHALKAQWGHVIPVDLDEVTALPADPYPQRWPGGHPRVPLKVVRDLESGRAPRADLGFDGKDTEGGEVA</sequence>
<feature type="transmembrane region" description="Helical" evidence="2">
    <location>
        <begin position="111"/>
        <end position="132"/>
    </location>
</feature>
<feature type="transmembrane region" description="Helical" evidence="2">
    <location>
        <begin position="75"/>
        <end position="99"/>
    </location>
</feature>
<keyword evidence="2" id="KW-0812">Transmembrane</keyword>
<dbReference type="RefSeq" id="WP_181580479.1">
    <property type="nucleotide sequence ID" value="NZ_CP059399.1"/>
</dbReference>
<dbReference type="EMBL" id="CP059399">
    <property type="protein sequence ID" value="QLY29274.1"/>
    <property type="molecule type" value="Genomic_DNA"/>
</dbReference>
<feature type="region of interest" description="Disordered" evidence="1">
    <location>
        <begin position="1"/>
        <end position="54"/>
    </location>
</feature>
<feature type="compositionally biased region" description="Pro residues" evidence="1">
    <location>
        <begin position="24"/>
        <end position="33"/>
    </location>
</feature>
<gene>
    <name evidence="3" type="ORF">H0264_28925</name>
</gene>
<evidence type="ECO:0000313" key="4">
    <source>
        <dbReference type="Proteomes" id="UP000515512"/>
    </source>
</evidence>
<evidence type="ECO:0008006" key="5">
    <source>
        <dbReference type="Google" id="ProtNLM"/>
    </source>
</evidence>
<feature type="transmembrane region" description="Helical" evidence="2">
    <location>
        <begin position="152"/>
        <end position="172"/>
    </location>
</feature>